<reference evidence="2" key="1">
    <citation type="journal article" date="2021" name="Proc. Natl. Acad. Sci. U.S.A.">
        <title>A Catalog of Tens of Thousands of Viruses from Human Metagenomes Reveals Hidden Associations with Chronic Diseases.</title>
        <authorList>
            <person name="Tisza M.J."/>
            <person name="Buck C.B."/>
        </authorList>
    </citation>
    <scope>NUCLEOTIDE SEQUENCE</scope>
    <source>
        <strain evidence="2">CtevH2</strain>
    </source>
</reference>
<evidence type="ECO:0000256" key="1">
    <source>
        <dbReference type="SAM" id="MobiDB-lite"/>
    </source>
</evidence>
<dbReference type="EMBL" id="BK016056">
    <property type="protein sequence ID" value="DAF91552.1"/>
    <property type="molecule type" value="Genomic_DNA"/>
</dbReference>
<organism evidence="2">
    <name type="scientific">Siphoviridae sp. ctevH2</name>
    <dbReference type="NCBI Taxonomy" id="2825593"/>
    <lineage>
        <taxon>Viruses</taxon>
        <taxon>Duplodnaviria</taxon>
        <taxon>Heunggongvirae</taxon>
        <taxon>Uroviricota</taxon>
        <taxon>Caudoviricetes</taxon>
    </lineage>
</organism>
<evidence type="ECO:0000313" key="2">
    <source>
        <dbReference type="EMBL" id="DAF91552.1"/>
    </source>
</evidence>
<name>A0A8S5UAQ8_9CAUD</name>
<protein>
    <submittedName>
        <fullName evidence="2">Uncharacterized protein</fullName>
    </submittedName>
</protein>
<accession>A0A8S5UAQ8</accession>
<proteinExistence type="predicted"/>
<feature type="region of interest" description="Disordered" evidence="1">
    <location>
        <begin position="177"/>
        <end position="196"/>
    </location>
</feature>
<sequence>MCDATDLGANGSRLAGVSAGTGEVVWSLDADSKWSCDTLPSAPKIICTDLAGTIFTLDEAGTRSDLITFPRESAGEDGGSTEPGRVASWADGVVVVIPGGKGNGAHLLGLDGTGGEVWRDELPGGYSLGWEVGYLGVTGDVFTIWEYSNDAGTERKEPTEKLRSARNGEVLATRENPVTSPYPIHVGPRTLDGRSNPSLAEAGEGSFEIVDTSKTDYEYVSWPDGVGILIRAGEEGAASPEGRWTKRRNLSLCNEQTASSCRTVPGLEGISGKAYGVRWPRLVNVDGKAHVMTSFKNEEETPNLGYAVAPVDFSHEASKGEFGFTIGDEEVMGVSDGFNSIVVGKRSSDEVRAQYVGSGDVVDISVGDGGDWYPVPRMPGNRILLGRSEKVGEVRGETHLAAWGPA</sequence>